<comment type="similarity">
    <text evidence="3">Belongs to the WD repeat WDR3/UTP12 family.</text>
</comment>
<dbReference type="InterPro" id="IPR019775">
    <property type="entry name" value="WD40_repeat_CS"/>
</dbReference>
<name>A0ABM1EHG1_PRICU</name>
<dbReference type="Pfam" id="PF25172">
    <property type="entry name" value="Beta-prop_WDR3_2nd"/>
    <property type="match status" value="1"/>
</dbReference>
<dbReference type="SMART" id="SM00320">
    <property type="entry name" value="WD40"/>
    <property type="match status" value="11"/>
</dbReference>
<feature type="repeat" description="WD" evidence="4">
    <location>
        <begin position="61"/>
        <end position="102"/>
    </location>
</feature>
<dbReference type="InterPro" id="IPR015943">
    <property type="entry name" value="WD40/YVTN_repeat-like_dom_sf"/>
</dbReference>
<dbReference type="InterPro" id="IPR036322">
    <property type="entry name" value="WD40_repeat_dom_sf"/>
</dbReference>
<dbReference type="CDD" id="cd00200">
    <property type="entry name" value="WD40"/>
    <property type="match status" value="1"/>
</dbReference>
<evidence type="ECO:0000313" key="8">
    <source>
        <dbReference type="RefSeq" id="XP_014671632.1"/>
    </source>
</evidence>
<dbReference type="PROSITE" id="PS50294">
    <property type="entry name" value="WD_REPEATS_REGION"/>
    <property type="match status" value="7"/>
</dbReference>
<feature type="repeat" description="WD" evidence="4">
    <location>
        <begin position="638"/>
        <end position="679"/>
    </location>
</feature>
<gene>
    <name evidence="8" type="primary">LOC106812306</name>
</gene>
<evidence type="ECO:0000256" key="4">
    <source>
        <dbReference type="PROSITE-ProRule" id="PRU00221"/>
    </source>
</evidence>
<feature type="domain" description="Small-subunit processome Utp12" evidence="6">
    <location>
        <begin position="819"/>
        <end position="916"/>
    </location>
</feature>
<proteinExistence type="inferred from homology"/>
<sequence length="951" mass="103196">MVLTKQYLRYVPGAQFGLIGSLKSNIVYLELRGQQGKYCAVATGEHVTVWDIRKSEKVFSLPGEKHEVTILGKSPDKHHLAVGYDDGSVKIFNLLSGEMSVTFSGHKSAVTALAFDADGTRLASGSRDTEVIVWDTVNEAGMFRLRGHKGPITQCYFVRAENFLVTSSRDTFIKFWDLDTQHCFKTLLGHRTEVWGFVVVSGETRLISGSADNELRVWKVEVKERVAGGAEKDSGEPDPKQMKITAEGGAGEAEEDDMDDEDSVVAVTKLGSVFRKGRDRVASLSVDATGTVVGCHGNDTLLELFKVCTADETKKRLKRRQKKARKKLAKGSADAGADEEADVAVAVDDAVAIDDEITRLAAVHMGAKLRSFDVLVEPTTGDAKIVALLGNNSLEEWRASTTDAKEVATSLHQLAAPAHRTDARAVAVSADGTAILSASGESAKLWNRATLRCVRTMACGYALCCQMAPGDRHAIVGTKAGALQLFDVASASLLESVAAHDGALWSMCVSADRRGLATGGADKQVKFWDFDLVADDDDDTAAGSRRLGVVHRRTLRMSEDVLCVRFSPDGRLVAVSLLDSTVKVFFVDTLKFFLSLYGHKLPALALDISSDSTLLVTASADRNVKLWGLDFGDCHRSMFAHDDSVTAVQFVPGTHLFFTAGRDGRVKQWDGDTFEKVVTLDGHHGEVWALAVAPAGAYVVTAAHDRSLRVWERTDEPLVLQEEQETEREAEHEAAAVAEGGASASASSEAALPAKKTIETVKAAERLMEAIEIYREETTKEEDHAHECLEAGGRALAPPPPHPLLAALGGVTATRHAFNVLRRVRSSELEVALLVLPLADVRTLVRLLVCFLERGWDAEFATRCVCFLLRAHHPAIVADSSLQPVVERLRSLVTQRVGEMKDLVGFNAAGLSCLQQRIESSEAVTFFADATGRLQTKKKRARKAERAVIAL</sequence>
<feature type="repeat" description="WD" evidence="4">
    <location>
        <begin position="680"/>
        <end position="712"/>
    </location>
</feature>
<dbReference type="InterPro" id="IPR051570">
    <property type="entry name" value="TBC1_cilium_biogenesis"/>
</dbReference>
<reference evidence="8" key="1">
    <citation type="submission" date="2025-08" db="UniProtKB">
        <authorList>
            <consortium name="RefSeq"/>
        </authorList>
    </citation>
    <scope>IDENTIFICATION</scope>
</reference>
<evidence type="ECO:0000259" key="6">
    <source>
        <dbReference type="Pfam" id="PF04003"/>
    </source>
</evidence>
<feature type="repeat" description="WD" evidence="4">
    <location>
        <begin position="145"/>
        <end position="186"/>
    </location>
</feature>
<dbReference type="PROSITE" id="PS00678">
    <property type="entry name" value="WD_REPEATS_1"/>
    <property type="match status" value="2"/>
</dbReference>
<evidence type="ECO:0000256" key="1">
    <source>
        <dbReference type="ARBA" id="ARBA00022574"/>
    </source>
</evidence>
<dbReference type="SUPFAM" id="SSF50978">
    <property type="entry name" value="WD40 repeat-like"/>
    <property type="match status" value="2"/>
</dbReference>
<dbReference type="Gene3D" id="2.130.10.10">
    <property type="entry name" value="YVTN repeat-like/Quinoprotein amine dehydrogenase"/>
    <property type="match status" value="4"/>
</dbReference>
<protein>
    <submittedName>
        <fullName evidence="8">WD repeat-containing protein 3-like</fullName>
    </submittedName>
</protein>
<evidence type="ECO:0000256" key="3">
    <source>
        <dbReference type="ARBA" id="ARBA00038229"/>
    </source>
</evidence>
<dbReference type="PRINTS" id="PR00320">
    <property type="entry name" value="GPROTEINBRPT"/>
</dbReference>
<organism evidence="7 8">
    <name type="scientific">Priapulus caudatus</name>
    <name type="common">Priapulid worm</name>
    <dbReference type="NCBI Taxonomy" id="37621"/>
    <lineage>
        <taxon>Eukaryota</taxon>
        <taxon>Metazoa</taxon>
        <taxon>Ecdysozoa</taxon>
        <taxon>Scalidophora</taxon>
        <taxon>Priapulida</taxon>
        <taxon>Priapulimorpha</taxon>
        <taxon>Priapulimorphida</taxon>
        <taxon>Priapulidae</taxon>
        <taxon>Priapulus</taxon>
    </lineage>
</organism>
<feature type="repeat" description="WD" evidence="4">
    <location>
        <begin position="103"/>
        <end position="135"/>
    </location>
</feature>
<evidence type="ECO:0000256" key="2">
    <source>
        <dbReference type="ARBA" id="ARBA00022737"/>
    </source>
</evidence>
<dbReference type="Pfam" id="PF04003">
    <property type="entry name" value="Utp12"/>
    <property type="match status" value="1"/>
</dbReference>
<dbReference type="GeneID" id="106812306"/>
<keyword evidence="7" id="KW-1185">Reference proteome</keyword>
<dbReference type="Proteomes" id="UP000695022">
    <property type="component" value="Unplaced"/>
</dbReference>
<feature type="repeat" description="WD" evidence="4">
    <location>
        <begin position="497"/>
        <end position="531"/>
    </location>
</feature>
<dbReference type="PANTHER" id="PTHR19853:SF0">
    <property type="entry name" value="WD REPEAT-CONTAINING PROTEIN 3"/>
    <property type="match status" value="1"/>
</dbReference>
<dbReference type="InterPro" id="IPR001680">
    <property type="entry name" value="WD40_rpt"/>
</dbReference>
<dbReference type="InterPro" id="IPR020472">
    <property type="entry name" value="WD40_PAC1"/>
</dbReference>
<evidence type="ECO:0000256" key="5">
    <source>
        <dbReference type="SAM" id="MobiDB-lite"/>
    </source>
</evidence>
<dbReference type="PROSITE" id="PS50082">
    <property type="entry name" value="WD_REPEATS_2"/>
    <property type="match status" value="8"/>
</dbReference>
<dbReference type="InterPro" id="IPR007148">
    <property type="entry name" value="SSU_processome_Utp12"/>
</dbReference>
<feature type="repeat" description="WD" evidence="4">
    <location>
        <begin position="187"/>
        <end position="228"/>
    </location>
</feature>
<dbReference type="Pfam" id="PF25173">
    <property type="entry name" value="Beta-prop_WDR3_1st"/>
    <property type="match status" value="1"/>
</dbReference>
<accession>A0ABM1EHG1</accession>
<evidence type="ECO:0000313" key="7">
    <source>
        <dbReference type="Proteomes" id="UP000695022"/>
    </source>
</evidence>
<keyword evidence="2" id="KW-0677">Repeat</keyword>
<feature type="region of interest" description="Disordered" evidence="5">
    <location>
        <begin position="721"/>
        <end position="748"/>
    </location>
</feature>
<dbReference type="PANTHER" id="PTHR19853">
    <property type="entry name" value="WD REPEAT CONTAINING PROTEIN 3 WDR3"/>
    <property type="match status" value="1"/>
</dbReference>
<feature type="repeat" description="WD" evidence="4">
    <location>
        <begin position="596"/>
        <end position="637"/>
    </location>
</feature>
<dbReference type="RefSeq" id="XP_014671632.1">
    <property type="nucleotide sequence ID" value="XM_014816146.1"/>
</dbReference>
<keyword evidence="1 4" id="KW-0853">WD repeat</keyword>
<feature type="compositionally biased region" description="Low complexity" evidence="5">
    <location>
        <begin position="735"/>
        <end position="748"/>
    </location>
</feature>